<comment type="caution">
    <text evidence="1">The sequence shown here is derived from an EMBL/GenBank/DDBJ whole genome shotgun (WGS) entry which is preliminary data.</text>
</comment>
<dbReference type="AlphaFoldDB" id="A0AAW1TI23"/>
<dbReference type="PANTHER" id="PTHR37204:SF1">
    <property type="entry name" value="TRANSMEMBRANE PROTEIN"/>
    <property type="match status" value="1"/>
</dbReference>
<dbReference type="PANTHER" id="PTHR37204">
    <property type="entry name" value="TRANSMEMBRANE PROTEIN"/>
    <property type="match status" value="1"/>
</dbReference>
<sequence>MQRSFLGEGLDLEAVQHTRKYYADPDSQPVPRPYKKFCDPKLYALDVRLLAFLVAEEFAMAESAVHATEQIFKHVPAGAYKPARAPAHDSLHDKERRAIEPIASAIKRPILQVEQIVLANSGTLLLCFRDQSPNLHNLRAALRHQFPGAPTKQSSICHVTLGRILSQKQIASETRATLAASCQEWSNKLQGKRFSPAHVWHILEETFTKCDGPRQNFPFASSSA</sequence>
<accession>A0AAW1TI23</accession>
<proteinExistence type="predicted"/>
<organism evidence="1 2">
    <name type="scientific">Apatococcus fuscideae</name>
    <dbReference type="NCBI Taxonomy" id="2026836"/>
    <lineage>
        <taxon>Eukaryota</taxon>
        <taxon>Viridiplantae</taxon>
        <taxon>Chlorophyta</taxon>
        <taxon>core chlorophytes</taxon>
        <taxon>Trebouxiophyceae</taxon>
        <taxon>Chlorellales</taxon>
        <taxon>Chlorellaceae</taxon>
        <taxon>Apatococcus</taxon>
    </lineage>
</organism>
<evidence type="ECO:0000313" key="1">
    <source>
        <dbReference type="EMBL" id="KAK9867899.1"/>
    </source>
</evidence>
<evidence type="ECO:0000313" key="2">
    <source>
        <dbReference type="Proteomes" id="UP001485043"/>
    </source>
</evidence>
<name>A0AAW1TI23_9CHLO</name>
<gene>
    <name evidence="1" type="ORF">WJX84_009063</name>
</gene>
<dbReference type="Proteomes" id="UP001485043">
    <property type="component" value="Unassembled WGS sequence"/>
</dbReference>
<reference evidence="1 2" key="1">
    <citation type="journal article" date="2024" name="Nat. Commun.">
        <title>Phylogenomics reveals the evolutionary origins of lichenization in chlorophyte algae.</title>
        <authorList>
            <person name="Puginier C."/>
            <person name="Libourel C."/>
            <person name="Otte J."/>
            <person name="Skaloud P."/>
            <person name="Haon M."/>
            <person name="Grisel S."/>
            <person name="Petersen M."/>
            <person name="Berrin J.G."/>
            <person name="Delaux P.M."/>
            <person name="Dal Grande F."/>
            <person name="Keller J."/>
        </authorList>
    </citation>
    <scope>NUCLEOTIDE SEQUENCE [LARGE SCALE GENOMIC DNA]</scope>
    <source>
        <strain evidence="1 2">SAG 2523</strain>
    </source>
</reference>
<dbReference type="EMBL" id="JALJOV010000057">
    <property type="protein sequence ID" value="KAK9867899.1"/>
    <property type="molecule type" value="Genomic_DNA"/>
</dbReference>
<protein>
    <submittedName>
        <fullName evidence="1">Uncharacterized protein</fullName>
    </submittedName>
</protein>
<keyword evidence="2" id="KW-1185">Reference proteome</keyword>